<evidence type="ECO:0000256" key="3">
    <source>
        <dbReference type="ARBA" id="ARBA00022692"/>
    </source>
</evidence>
<name>A0A8H7VXM9_9HELO</name>
<proteinExistence type="inferred from homology"/>
<comment type="subcellular location">
    <subcellularLocation>
        <location evidence="1">Membrane</location>
        <topology evidence="1">Multi-pass membrane protein</topology>
    </subcellularLocation>
</comment>
<comment type="similarity">
    <text evidence="2">Belongs to the major facilitator superfamily. TCR/Tet family.</text>
</comment>
<feature type="non-terminal residue" evidence="7">
    <location>
        <position position="154"/>
    </location>
</feature>
<reference evidence="7" key="1">
    <citation type="submission" date="2021-02" db="EMBL/GenBank/DDBJ databases">
        <title>Genome sequence Cadophora malorum strain M34.</title>
        <authorList>
            <person name="Stefanovic E."/>
            <person name="Vu D."/>
            <person name="Scully C."/>
            <person name="Dijksterhuis J."/>
            <person name="Roader J."/>
            <person name="Houbraken J."/>
        </authorList>
    </citation>
    <scope>NUCLEOTIDE SEQUENCE</scope>
    <source>
        <strain evidence="7">M34</strain>
    </source>
</reference>
<dbReference type="PANTHER" id="PTHR23501:SF193">
    <property type="entry name" value="MULTIDRUG TRANSPORTER, PUTATIVE (AFU_ORTHOLOGUE AFUA_8G00940)-RELATED"/>
    <property type="match status" value="1"/>
</dbReference>
<evidence type="ECO:0000313" key="8">
    <source>
        <dbReference type="Proteomes" id="UP000664132"/>
    </source>
</evidence>
<keyword evidence="3" id="KW-0812">Transmembrane</keyword>
<accession>A0A8H7VXM9</accession>
<evidence type="ECO:0008006" key="9">
    <source>
        <dbReference type="Google" id="ProtNLM"/>
    </source>
</evidence>
<evidence type="ECO:0000256" key="5">
    <source>
        <dbReference type="ARBA" id="ARBA00023136"/>
    </source>
</evidence>
<gene>
    <name evidence="7" type="ORF">IFR04_016306</name>
</gene>
<evidence type="ECO:0000256" key="4">
    <source>
        <dbReference type="ARBA" id="ARBA00022989"/>
    </source>
</evidence>
<dbReference type="GO" id="GO:0022857">
    <property type="term" value="F:transmembrane transporter activity"/>
    <property type="evidence" value="ECO:0007669"/>
    <property type="project" value="TreeGrafter"/>
</dbReference>
<protein>
    <recommendedName>
        <fullName evidence="9">MFS general substrate transporter</fullName>
    </recommendedName>
</protein>
<dbReference type="PANTHER" id="PTHR23501">
    <property type="entry name" value="MAJOR FACILITATOR SUPERFAMILY"/>
    <property type="match status" value="1"/>
</dbReference>
<dbReference type="EMBL" id="JAFJYH010000668">
    <property type="protein sequence ID" value="KAG4410561.1"/>
    <property type="molecule type" value="Genomic_DNA"/>
</dbReference>
<evidence type="ECO:0000256" key="6">
    <source>
        <dbReference type="SAM" id="MobiDB-lite"/>
    </source>
</evidence>
<dbReference type="OrthoDB" id="10021397at2759"/>
<keyword evidence="5" id="KW-0472">Membrane</keyword>
<comment type="caution">
    <text evidence="7">The sequence shown here is derived from an EMBL/GenBank/DDBJ whole genome shotgun (WGS) entry which is preliminary data.</text>
</comment>
<evidence type="ECO:0000256" key="2">
    <source>
        <dbReference type="ARBA" id="ARBA00007520"/>
    </source>
</evidence>
<evidence type="ECO:0000256" key="1">
    <source>
        <dbReference type="ARBA" id="ARBA00004141"/>
    </source>
</evidence>
<dbReference type="AlphaFoldDB" id="A0A8H7VXM9"/>
<organism evidence="7 8">
    <name type="scientific">Cadophora malorum</name>
    <dbReference type="NCBI Taxonomy" id="108018"/>
    <lineage>
        <taxon>Eukaryota</taxon>
        <taxon>Fungi</taxon>
        <taxon>Dikarya</taxon>
        <taxon>Ascomycota</taxon>
        <taxon>Pezizomycotina</taxon>
        <taxon>Leotiomycetes</taxon>
        <taxon>Helotiales</taxon>
        <taxon>Ploettnerulaceae</taxon>
        <taxon>Cadophora</taxon>
    </lineage>
</organism>
<keyword evidence="8" id="KW-1185">Reference proteome</keyword>
<feature type="compositionally biased region" description="Gly residues" evidence="6">
    <location>
        <begin position="133"/>
        <end position="143"/>
    </location>
</feature>
<evidence type="ECO:0000313" key="7">
    <source>
        <dbReference type="EMBL" id="KAG4410561.1"/>
    </source>
</evidence>
<dbReference type="GO" id="GO:0005886">
    <property type="term" value="C:plasma membrane"/>
    <property type="evidence" value="ECO:0007669"/>
    <property type="project" value="TreeGrafter"/>
</dbReference>
<feature type="region of interest" description="Disordered" evidence="6">
    <location>
        <begin position="126"/>
        <end position="154"/>
    </location>
</feature>
<dbReference type="Proteomes" id="UP000664132">
    <property type="component" value="Unassembled WGS sequence"/>
</dbReference>
<sequence>NAFLPIIAVQNSLSPTSISLGVTAVVFTQQLGPAVFLSLAQTILSSTLKSQLPASIPGADVQRVIDAGATGFRDVVSRSQAEGVASVYCEAVDRVFYMGTGAAGCAFLVAWGMGWKSVKKGKVPSDTNKVMGDEGGNVEGGNTGMVRDRDDAQV</sequence>
<keyword evidence="4" id="KW-1133">Transmembrane helix</keyword>